<feature type="region of interest" description="Disordered" evidence="3">
    <location>
        <begin position="702"/>
        <end position="762"/>
    </location>
</feature>
<feature type="compositionally biased region" description="Low complexity" evidence="3">
    <location>
        <begin position="189"/>
        <end position="206"/>
    </location>
</feature>
<feature type="compositionally biased region" description="Basic and acidic residues" evidence="3">
    <location>
        <begin position="1"/>
        <end position="12"/>
    </location>
</feature>
<feature type="region of interest" description="Disordered" evidence="3">
    <location>
        <begin position="172"/>
        <end position="248"/>
    </location>
</feature>
<keyword evidence="4" id="KW-0472">Membrane</keyword>
<dbReference type="InterPro" id="IPR040351">
    <property type="entry name" value="RAB3IL/RAB3IP/Sec2"/>
</dbReference>
<dbReference type="GO" id="GO:0006887">
    <property type="term" value="P:exocytosis"/>
    <property type="evidence" value="ECO:0007669"/>
    <property type="project" value="TreeGrafter"/>
</dbReference>
<feature type="compositionally biased region" description="Polar residues" evidence="3">
    <location>
        <begin position="703"/>
        <end position="715"/>
    </location>
</feature>
<reference evidence="6" key="1">
    <citation type="submission" date="2023-01" db="EMBL/GenBank/DDBJ databases">
        <authorList>
            <person name="Van Ghelder C."/>
            <person name="Rancurel C."/>
        </authorList>
    </citation>
    <scope>NUCLEOTIDE SEQUENCE</scope>
    <source>
        <strain evidence="6">CNCM I-4278</strain>
    </source>
</reference>
<feature type="coiled-coil region" evidence="2">
    <location>
        <begin position="361"/>
        <end position="398"/>
    </location>
</feature>
<dbReference type="Pfam" id="PF25555">
    <property type="entry name" value="RAB3A-like_C"/>
    <property type="match status" value="1"/>
</dbReference>
<protein>
    <recommendedName>
        <fullName evidence="5">GDP/GTP exchange factor Sec2 N-terminal domain-containing protein</fullName>
    </recommendedName>
</protein>
<dbReference type="EMBL" id="CAOQHR010000006">
    <property type="protein sequence ID" value="CAI6335781.1"/>
    <property type="molecule type" value="Genomic_DNA"/>
</dbReference>
<evidence type="ECO:0000259" key="5">
    <source>
        <dbReference type="Pfam" id="PF06428"/>
    </source>
</evidence>
<evidence type="ECO:0000256" key="1">
    <source>
        <dbReference type="ARBA" id="ARBA00023054"/>
    </source>
</evidence>
<dbReference type="InterPro" id="IPR009449">
    <property type="entry name" value="Sec2_N"/>
</dbReference>
<dbReference type="SUPFAM" id="SSF144284">
    <property type="entry name" value="Sec2 N-terminal region"/>
    <property type="match status" value="1"/>
</dbReference>
<evidence type="ECO:0000313" key="6">
    <source>
        <dbReference type="EMBL" id="CAI6335781.1"/>
    </source>
</evidence>
<dbReference type="PANTHER" id="PTHR14430:SF0">
    <property type="entry name" value="SEC2P DOMAIN-CONTAINING PROTEIN"/>
    <property type="match status" value="1"/>
</dbReference>
<gene>
    <name evidence="6" type="ORF">PDIGIT_LOCUS8866</name>
</gene>
<evidence type="ECO:0000256" key="3">
    <source>
        <dbReference type="SAM" id="MobiDB-lite"/>
    </source>
</evidence>
<dbReference type="AlphaFoldDB" id="A0A9W4XSC4"/>
<comment type="caution">
    <text evidence="6">The sequence shown here is derived from an EMBL/GenBank/DDBJ whole genome shotgun (WGS) entry which is preliminary data.</text>
</comment>
<dbReference type="GO" id="GO:0005085">
    <property type="term" value="F:guanyl-nucleotide exchange factor activity"/>
    <property type="evidence" value="ECO:0007669"/>
    <property type="project" value="InterPro"/>
</dbReference>
<evidence type="ECO:0000256" key="4">
    <source>
        <dbReference type="SAM" id="Phobius"/>
    </source>
</evidence>
<dbReference type="GO" id="GO:0051286">
    <property type="term" value="C:cell tip"/>
    <property type="evidence" value="ECO:0007669"/>
    <property type="project" value="TreeGrafter"/>
</dbReference>
<keyword evidence="4" id="KW-0812">Transmembrane</keyword>
<name>A0A9W4XSC4_9PLEO</name>
<dbReference type="CDD" id="cd21044">
    <property type="entry name" value="Rab11BD_RAB3IP_like"/>
    <property type="match status" value="1"/>
</dbReference>
<dbReference type="Proteomes" id="UP001152607">
    <property type="component" value="Unassembled WGS sequence"/>
</dbReference>
<organism evidence="6 7">
    <name type="scientific">Periconia digitata</name>
    <dbReference type="NCBI Taxonomy" id="1303443"/>
    <lineage>
        <taxon>Eukaryota</taxon>
        <taxon>Fungi</taxon>
        <taxon>Dikarya</taxon>
        <taxon>Ascomycota</taxon>
        <taxon>Pezizomycotina</taxon>
        <taxon>Dothideomycetes</taxon>
        <taxon>Pleosporomycetidae</taxon>
        <taxon>Pleosporales</taxon>
        <taxon>Massarineae</taxon>
        <taxon>Periconiaceae</taxon>
        <taxon>Periconia</taxon>
    </lineage>
</organism>
<feature type="transmembrane region" description="Helical" evidence="4">
    <location>
        <begin position="32"/>
        <end position="51"/>
    </location>
</feature>
<dbReference type="PANTHER" id="PTHR14430">
    <property type="entry name" value="RABIN3-RELATED"/>
    <property type="match status" value="1"/>
</dbReference>
<feature type="region of interest" description="Disordered" evidence="3">
    <location>
        <begin position="405"/>
        <end position="451"/>
    </location>
</feature>
<feature type="coiled-coil region" evidence="2">
    <location>
        <begin position="268"/>
        <end position="302"/>
    </location>
</feature>
<feature type="region of interest" description="Disordered" evidence="3">
    <location>
        <begin position="778"/>
        <end position="847"/>
    </location>
</feature>
<accession>A0A9W4XSC4</accession>
<evidence type="ECO:0000256" key="2">
    <source>
        <dbReference type="SAM" id="Coils"/>
    </source>
</evidence>
<keyword evidence="7" id="KW-1185">Reference proteome</keyword>
<dbReference type="Pfam" id="PF06428">
    <property type="entry name" value="Sec2p"/>
    <property type="match status" value="1"/>
</dbReference>
<feature type="compositionally biased region" description="Basic and acidic residues" evidence="3">
    <location>
        <begin position="785"/>
        <end position="801"/>
    </location>
</feature>
<feature type="compositionally biased region" description="Polar residues" evidence="3">
    <location>
        <begin position="230"/>
        <end position="245"/>
    </location>
</feature>
<proteinExistence type="predicted"/>
<evidence type="ECO:0000313" key="7">
    <source>
        <dbReference type="Proteomes" id="UP001152607"/>
    </source>
</evidence>
<keyword evidence="1 2" id="KW-0175">Coiled coil</keyword>
<sequence>MGWRFHNPDRLRLRLPGPSEQAGRAGKPASNLASISLSLFASLALLAVFIYPSAARFSIPSPTLSLSLSQTLVHVVHVQLPPSPQNVLLVVLIPAVVPCSSLIVLPGLTLPPRCLPCRATASCVTHHSFVRLSTPRLTSCWLPPGAQQNPLFQPWPSNFVYAAPFLHAAGTSGTGSDALSRPPLSKMRSSTLSTPSKTVTKSVSTPQLNNSAHDRVDSEVMNTIPDPRVSTPQPAISRNNSTDSNMHPDLSQEVATLSTKLINAINHQTNLDDTLQQTRHERDAAQEKLSRVELRLRVHEEKMFKGLVVDRVIFDKMEKQMRIELDEERKRRTAAEIAKRKTDAEVEQLTAALFEEANVMVAAARKETEASEKRNEQLKQQLNDAETLQLSLQEQLQDLKGVMEKMSSHGDDESNTLTTTTAPSTPGILPADKMSKLFDGATPNTPGTDDVTPEHPLHFSHLIRPVLRSDLTGFKEFQDMLKVNLRSAPPSRVSSGNYGSLNALGLGSLTNNSTSSLPSVKGQNAGGAAGGRDSPAPIMVTNLKDEKFYKRAVSEDIEPTLRLDTAPGLSWMARRSVLSSITAATLVVEPNPPPPKFRGPVFGCSLCGESRKGEQYSRRFRFRTSETDETRHPLCDYCLGRVRSTCDYVSFLRMVAAGHWRADTEEERLAAWEESVRLRERMFWSRVGGGVVPSFVHMRESPRSPTFINASNNSDGTRKSEESQLSDKPLDSAVDMTEPKLKDEEDPFQSKPKNETKRVSIGKMIIRGDTATEEVLTKEDEEQIEREAEAQLHEEVRKSVDAKLATSDGPESIALPESRPVSLAPAPPASSSPKEERLSLTIPGSFN</sequence>
<dbReference type="OrthoDB" id="1748564at2759"/>
<feature type="domain" description="GDP/GTP exchange factor Sec2 N-terminal" evidence="5">
    <location>
        <begin position="268"/>
        <end position="407"/>
    </location>
</feature>
<dbReference type="Gene3D" id="6.10.140.910">
    <property type="match status" value="1"/>
</dbReference>
<feature type="region of interest" description="Disordered" evidence="3">
    <location>
        <begin position="1"/>
        <end position="26"/>
    </location>
</feature>
<dbReference type="GO" id="GO:0070319">
    <property type="term" value="C:Golgi to plasma membrane transport vesicle"/>
    <property type="evidence" value="ECO:0007669"/>
    <property type="project" value="TreeGrafter"/>
</dbReference>
<keyword evidence="4" id="KW-1133">Transmembrane helix</keyword>